<sequence>MSLTVVVCCYTDRRRPLLDRAIASARTQLGNTDRLIVVVDHNPDLLADLTATYRSAPEVTVVPNVGVQGLSDARNSGVAEASGDVVVFVDDDAALRPDALEALRRRFVDEDVSCVGGAVEAEWAAGRPPAWFPDEFGWVVGCDYRGIADNGADIRNPIGAAMAVRRNYIHEIGGFSPHLGRRGTFPAGCEETLMGISLREHHPGTRIVRDTDFAVRHSVPSDRARLRYFLRRCYQEGRSKAVLSRLTTTGNALASERLYTTRVLPSGVWRHRRKRPGHRPERRIPRHLHRIRGRTTHGRKGPRMNRLGTLIGARQTARISALTLLVYFAAEWVVSATWRGHYGYRDVTVGPLGVPFCGPSGTWPCSALSPVMNVALVITGLAIAALACAWMARTRTAWPHALMLVIAGAGFAAAGIITEKIDYPLHSLTMNVFGVLGALGCVLIGVSSTTRLHSTVRLVLTAGGILSTIGYFCYTAGFTGLLGAGGTQRLIIYPILIALLIAGLSGGTASDPAAPAPGDTSRDSRDERTVAA</sequence>
<keyword evidence="4" id="KW-0808">Transferase</keyword>
<dbReference type="GO" id="GO:0016740">
    <property type="term" value="F:transferase activity"/>
    <property type="evidence" value="ECO:0007669"/>
    <property type="project" value="UniProtKB-KW"/>
</dbReference>
<dbReference type="STRING" id="526226.Gbro_3928"/>
<dbReference type="HOGENOM" id="CLU_511681_0_0_11"/>
<dbReference type="EMBL" id="CP001802">
    <property type="protein sequence ID" value="ACY23104.1"/>
    <property type="molecule type" value="Genomic_DNA"/>
</dbReference>
<name>D0L3V1_GORB4</name>
<gene>
    <name evidence="4" type="ordered locus">Gbro_3928</name>
</gene>
<feature type="transmembrane region" description="Helical" evidence="2">
    <location>
        <begin position="367"/>
        <end position="390"/>
    </location>
</feature>
<keyword evidence="2" id="KW-1133">Transmembrane helix</keyword>
<dbReference type="CAZy" id="GT2">
    <property type="family name" value="Glycosyltransferase Family 2"/>
</dbReference>
<dbReference type="KEGG" id="gbr:Gbro_3928"/>
<dbReference type="InterPro" id="IPR029044">
    <property type="entry name" value="Nucleotide-diphossugar_trans"/>
</dbReference>
<dbReference type="Pfam" id="PF00535">
    <property type="entry name" value="Glycos_transf_2"/>
    <property type="match status" value="1"/>
</dbReference>
<evidence type="ECO:0000259" key="3">
    <source>
        <dbReference type="Pfam" id="PF00535"/>
    </source>
</evidence>
<dbReference type="CDD" id="cd00761">
    <property type="entry name" value="Glyco_tranf_GTA_type"/>
    <property type="match status" value="1"/>
</dbReference>
<dbReference type="Gene3D" id="3.90.550.10">
    <property type="entry name" value="Spore Coat Polysaccharide Biosynthesis Protein SpsA, Chain A"/>
    <property type="match status" value="1"/>
</dbReference>
<keyword evidence="2" id="KW-0812">Transmembrane</keyword>
<dbReference type="eggNOG" id="COG1216">
    <property type="taxonomic scope" value="Bacteria"/>
</dbReference>
<dbReference type="AlphaFoldDB" id="D0L3V1"/>
<feature type="transmembrane region" description="Helical" evidence="2">
    <location>
        <begin position="423"/>
        <end position="446"/>
    </location>
</feature>
<feature type="region of interest" description="Disordered" evidence="1">
    <location>
        <begin position="509"/>
        <end position="532"/>
    </location>
</feature>
<feature type="compositionally biased region" description="Basic and acidic residues" evidence="1">
    <location>
        <begin position="520"/>
        <end position="532"/>
    </location>
</feature>
<evidence type="ECO:0000256" key="2">
    <source>
        <dbReference type="SAM" id="Phobius"/>
    </source>
</evidence>
<keyword evidence="5" id="KW-1185">Reference proteome</keyword>
<reference evidence="4 5" key="2">
    <citation type="journal article" date="2010" name="Stand. Genomic Sci.">
        <title>Complete genome sequence of Gordonia bronchialis type strain (3410).</title>
        <authorList>
            <person name="Ivanova N."/>
            <person name="Sikorski J."/>
            <person name="Jando M."/>
            <person name="Lapidus A."/>
            <person name="Nolan M."/>
            <person name="Lucas S."/>
            <person name="Del Rio T.G."/>
            <person name="Tice H."/>
            <person name="Copeland A."/>
            <person name="Cheng J.F."/>
            <person name="Chen F."/>
            <person name="Bruce D."/>
            <person name="Goodwin L."/>
            <person name="Pitluck S."/>
            <person name="Mavromatis K."/>
            <person name="Ovchinnikova G."/>
            <person name="Pati A."/>
            <person name="Chen A."/>
            <person name="Palaniappan K."/>
            <person name="Land M."/>
            <person name="Hauser L."/>
            <person name="Chang Y.J."/>
            <person name="Jeffries C.D."/>
            <person name="Chain P."/>
            <person name="Saunders E."/>
            <person name="Han C."/>
            <person name="Detter J.C."/>
            <person name="Brettin T."/>
            <person name="Rohde M."/>
            <person name="Goker M."/>
            <person name="Bristow J."/>
            <person name="Eisen J.A."/>
            <person name="Markowitz V."/>
            <person name="Hugenholtz P."/>
            <person name="Klenk H.P."/>
            <person name="Kyrpides N.C."/>
        </authorList>
    </citation>
    <scope>NUCLEOTIDE SEQUENCE [LARGE SCALE GENOMIC DNA]</scope>
    <source>
        <strain evidence="5">ATCC 25592 / DSM 43247 / BCRC 13721 / JCM 3198 / KCTC 3076 / NBRC 16047 / NCTC 10667</strain>
    </source>
</reference>
<dbReference type="PANTHER" id="PTHR43685">
    <property type="entry name" value="GLYCOSYLTRANSFERASE"/>
    <property type="match status" value="1"/>
</dbReference>
<accession>D0L3V1</accession>
<dbReference type="PANTHER" id="PTHR43685:SF2">
    <property type="entry name" value="GLYCOSYLTRANSFERASE 2-LIKE DOMAIN-CONTAINING PROTEIN"/>
    <property type="match status" value="1"/>
</dbReference>
<evidence type="ECO:0000313" key="5">
    <source>
        <dbReference type="Proteomes" id="UP000001219"/>
    </source>
</evidence>
<dbReference type="InterPro" id="IPR001173">
    <property type="entry name" value="Glyco_trans_2-like"/>
</dbReference>
<dbReference type="Proteomes" id="UP000001219">
    <property type="component" value="Chromosome"/>
</dbReference>
<dbReference type="InterPro" id="IPR009339">
    <property type="entry name" value="DUF998"/>
</dbReference>
<keyword evidence="2" id="KW-0472">Membrane</keyword>
<evidence type="ECO:0000313" key="4">
    <source>
        <dbReference type="EMBL" id="ACY23104.1"/>
    </source>
</evidence>
<organism evidence="4 5">
    <name type="scientific">Gordonia bronchialis (strain ATCC 25592 / DSM 43247 / BCRC 13721 / JCM 3198 / KCTC 3076 / NBRC 16047 / NCTC 10667)</name>
    <name type="common">Rhodococcus bronchialis</name>
    <dbReference type="NCBI Taxonomy" id="526226"/>
    <lineage>
        <taxon>Bacteria</taxon>
        <taxon>Bacillati</taxon>
        <taxon>Actinomycetota</taxon>
        <taxon>Actinomycetes</taxon>
        <taxon>Mycobacteriales</taxon>
        <taxon>Gordoniaceae</taxon>
        <taxon>Gordonia</taxon>
    </lineage>
</organism>
<feature type="transmembrane region" description="Helical" evidence="2">
    <location>
        <begin position="458"/>
        <end position="484"/>
    </location>
</feature>
<feature type="domain" description="Glycosyltransferase 2-like" evidence="3">
    <location>
        <begin position="4"/>
        <end position="171"/>
    </location>
</feature>
<evidence type="ECO:0000256" key="1">
    <source>
        <dbReference type="SAM" id="MobiDB-lite"/>
    </source>
</evidence>
<proteinExistence type="predicted"/>
<protein>
    <submittedName>
        <fullName evidence="4">Glycosyl transferase family 2</fullName>
    </submittedName>
</protein>
<dbReference type="Pfam" id="PF06197">
    <property type="entry name" value="DUF998"/>
    <property type="match status" value="1"/>
</dbReference>
<reference evidence="5" key="1">
    <citation type="submission" date="2009-10" db="EMBL/GenBank/DDBJ databases">
        <title>The complete chromosome of Gordonia bronchialis DSM 43247.</title>
        <authorList>
            <consortium name="US DOE Joint Genome Institute (JGI-PGF)"/>
            <person name="Lucas S."/>
            <person name="Copeland A."/>
            <person name="Lapidus A."/>
            <person name="Glavina del Rio T."/>
            <person name="Dalin E."/>
            <person name="Tice H."/>
            <person name="Bruce D."/>
            <person name="Goodwin L."/>
            <person name="Pitluck S."/>
            <person name="Kyrpides N."/>
            <person name="Mavromatis K."/>
            <person name="Ivanova N."/>
            <person name="Ovchinnikova G."/>
            <person name="Saunders E."/>
            <person name="Brettin T."/>
            <person name="Detter J.C."/>
            <person name="Han C."/>
            <person name="Larimer F."/>
            <person name="Land M."/>
            <person name="Hauser L."/>
            <person name="Markowitz V."/>
            <person name="Cheng J.-F."/>
            <person name="Hugenholtz P."/>
            <person name="Woyke T."/>
            <person name="Wu D."/>
            <person name="Jando M."/>
            <person name="Schneider S."/>
            <person name="Goeker M."/>
            <person name="Klenk H.-P."/>
            <person name="Eisen J.A."/>
        </authorList>
    </citation>
    <scope>NUCLEOTIDE SEQUENCE [LARGE SCALE GENOMIC DNA]</scope>
    <source>
        <strain evidence="5">ATCC 25592 / DSM 43247 / BCRC 13721 / JCM 3198 / KCTC 3076 / NBRC 16047 / NCTC 10667</strain>
    </source>
</reference>
<dbReference type="SUPFAM" id="SSF53448">
    <property type="entry name" value="Nucleotide-diphospho-sugar transferases"/>
    <property type="match status" value="1"/>
</dbReference>
<dbReference type="InterPro" id="IPR050834">
    <property type="entry name" value="Glycosyltransf_2"/>
</dbReference>
<feature type="transmembrane region" description="Helical" evidence="2">
    <location>
        <begin position="490"/>
        <end position="509"/>
    </location>
</feature>
<feature type="transmembrane region" description="Helical" evidence="2">
    <location>
        <begin position="397"/>
        <end position="417"/>
    </location>
</feature>